<reference evidence="1" key="1">
    <citation type="submission" date="2020-01" db="EMBL/GenBank/DDBJ databases">
        <authorList>
            <person name="Meier V. D."/>
            <person name="Meier V D."/>
        </authorList>
    </citation>
    <scope>NUCLEOTIDE SEQUENCE</scope>
    <source>
        <strain evidence="1">HLG_WM_MAG_03</strain>
    </source>
</reference>
<organism evidence="1">
    <name type="scientific">uncultured Sulfurovum sp</name>
    <dbReference type="NCBI Taxonomy" id="269237"/>
    <lineage>
        <taxon>Bacteria</taxon>
        <taxon>Pseudomonadati</taxon>
        <taxon>Campylobacterota</taxon>
        <taxon>Epsilonproteobacteria</taxon>
        <taxon>Campylobacterales</taxon>
        <taxon>Sulfurovaceae</taxon>
        <taxon>Sulfurovum</taxon>
        <taxon>environmental samples</taxon>
    </lineage>
</organism>
<evidence type="ECO:0000313" key="1">
    <source>
        <dbReference type="EMBL" id="CAA6813874.1"/>
    </source>
</evidence>
<sequence>MNSINTNYQPKFKNFILNIKQHFKNGENSIHKARNEIKVINCNNQNVVVKSFKIPHLLNKVIYTFFRISKAKKSYDYSIKIAKFVPKAIGYIEFKKFGLIHSSYFVSEHFNYDFTIREPLLDESFEEKEKVLKRFAQFTYELHEEGILHLDYSPGNILIKKENDNYIFKIVDINRMQFKTLTLDERLKNFSMLWAKDKDMEIIAKEYARITSEDSAYCIGKAIHYSQKLKNFKNMKKRLKGKKVVD</sequence>
<dbReference type="InterPro" id="IPR011009">
    <property type="entry name" value="Kinase-like_dom_sf"/>
</dbReference>
<name>A0A6S6TFQ9_9BACT</name>
<gene>
    <name evidence="1" type="ORF">HELGO_WM43108</name>
</gene>
<accession>A0A6S6TFQ9</accession>
<protein>
    <recommendedName>
        <fullName evidence="2">Protein kinase domain-containing protein</fullName>
    </recommendedName>
</protein>
<dbReference type="Gene3D" id="1.10.510.10">
    <property type="entry name" value="Transferase(Phosphotransferase) domain 1"/>
    <property type="match status" value="1"/>
</dbReference>
<dbReference type="SUPFAM" id="SSF56112">
    <property type="entry name" value="Protein kinase-like (PK-like)"/>
    <property type="match status" value="1"/>
</dbReference>
<evidence type="ECO:0008006" key="2">
    <source>
        <dbReference type="Google" id="ProtNLM"/>
    </source>
</evidence>
<dbReference type="PROSITE" id="PS00109">
    <property type="entry name" value="PROTEIN_KINASE_TYR"/>
    <property type="match status" value="1"/>
</dbReference>
<dbReference type="Pfam" id="PF06293">
    <property type="entry name" value="Kdo"/>
    <property type="match status" value="1"/>
</dbReference>
<dbReference type="GO" id="GO:0004672">
    <property type="term" value="F:protein kinase activity"/>
    <property type="evidence" value="ECO:0007669"/>
    <property type="project" value="InterPro"/>
</dbReference>
<dbReference type="EMBL" id="CACVAR010000232">
    <property type="protein sequence ID" value="CAA6813874.1"/>
    <property type="molecule type" value="Genomic_DNA"/>
</dbReference>
<proteinExistence type="predicted"/>
<dbReference type="AlphaFoldDB" id="A0A6S6TFQ9"/>
<dbReference type="InterPro" id="IPR008266">
    <property type="entry name" value="Tyr_kinase_AS"/>
</dbReference>